<reference evidence="1 2" key="1">
    <citation type="journal article" date="2016" name="Int. J. Syst. Evol. Microbiol.">
        <title>Acidipila dinghuensis sp. nov., an acidobacterium isolated from forest soil.</title>
        <authorList>
            <person name="Jiang Y.W."/>
            <person name="Wang J."/>
            <person name="Chen M.H."/>
            <person name="Lv Y.Y."/>
            <person name="Qiu L.H."/>
        </authorList>
    </citation>
    <scope>NUCLEOTIDE SEQUENCE [LARGE SCALE GENOMIC DNA]</scope>
    <source>
        <strain evidence="1 2">DHOF10</strain>
    </source>
</reference>
<dbReference type="EMBL" id="SDMK01000001">
    <property type="protein sequence ID" value="RXS96571.1"/>
    <property type="molecule type" value="Genomic_DNA"/>
</dbReference>
<proteinExistence type="predicted"/>
<evidence type="ECO:0000313" key="2">
    <source>
        <dbReference type="Proteomes" id="UP000290253"/>
    </source>
</evidence>
<keyword evidence="2" id="KW-1185">Reference proteome</keyword>
<protein>
    <submittedName>
        <fullName evidence="1">Uncharacterized protein</fullName>
    </submittedName>
</protein>
<dbReference type="Proteomes" id="UP000290253">
    <property type="component" value="Unassembled WGS sequence"/>
</dbReference>
<evidence type="ECO:0000313" key="1">
    <source>
        <dbReference type="EMBL" id="RXS96571.1"/>
    </source>
</evidence>
<organism evidence="1 2">
    <name type="scientific">Silvibacterium dinghuense</name>
    <dbReference type="NCBI Taxonomy" id="1560006"/>
    <lineage>
        <taxon>Bacteria</taxon>
        <taxon>Pseudomonadati</taxon>
        <taxon>Acidobacteriota</taxon>
        <taxon>Terriglobia</taxon>
        <taxon>Terriglobales</taxon>
        <taxon>Acidobacteriaceae</taxon>
        <taxon>Silvibacterium</taxon>
    </lineage>
</organism>
<comment type="caution">
    <text evidence="1">The sequence shown here is derived from an EMBL/GenBank/DDBJ whole genome shotgun (WGS) entry which is preliminary data.</text>
</comment>
<name>A0A4Q1SGA2_9BACT</name>
<dbReference type="RefSeq" id="WP_129206321.1">
    <property type="nucleotide sequence ID" value="NZ_BMGU01000001.1"/>
</dbReference>
<accession>A0A4Q1SGA2</accession>
<dbReference type="AlphaFoldDB" id="A0A4Q1SGA2"/>
<sequence length="81" mass="9213">MLFKAQTGGALRRAFIKKDKEKDSPHSQATPQRDEALCVARKYPRTAKCACSSILAALFLHKGIDPAHLYLQNRREIFPTW</sequence>
<gene>
    <name evidence="1" type="ORF">ESZ00_01045</name>
</gene>